<sequence>MNSHIHFNKNLPLFKIINLAQNNNYEAIEFIIKKFKYIIHFYAKKYYLPHSSYEDLLQEGYIGLYKAIKDYDHNKNDSFKTFAFLCVKRNMISSIKRENRKKHKIFNESTSLNKSLFKDSKVNLFDIIENNKSNNPEYHFIKDEEINNLLKYLNNELSDLEYNCLILYLKDYSYKEIAKKTKVHLKAVTNAMYRVRKKTKRYKEYNCINSF</sequence>
<dbReference type="InterPro" id="IPR016371">
    <property type="entry name" value="RNA_pol_sigma-H_factor"/>
</dbReference>
<reference evidence="7 8" key="2">
    <citation type="submission" date="2019-03" db="EMBL/GenBank/DDBJ databases">
        <title>Deep subsurface shale carbon reservoir microbial communities from Ohio and West Virginia, USA.</title>
        <authorList>
            <person name="Wrighton K."/>
        </authorList>
    </citation>
    <scope>NUCLEOTIDE SEQUENCE [LARGE SCALE GENOMIC DNA]</scope>
    <source>
        <strain evidence="7 8">UTICA-S4D12</strain>
    </source>
</reference>
<feature type="domain" description="RNA polymerase sigma-70" evidence="5">
    <location>
        <begin position="55"/>
        <end position="68"/>
    </location>
</feature>
<dbReference type="InterPro" id="IPR014284">
    <property type="entry name" value="RNA_pol_sigma-70_dom"/>
</dbReference>
<dbReference type="SUPFAM" id="SSF88946">
    <property type="entry name" value="Sigma2 domain of RNA polymerase sigma factors"/>
    <property type="match status" value="1"/>
</dbReference>
<evidence type="ECO:0000256" key="4">
    <source>
        <dbReference type="ARBA" id="ARBA00023163"/>
    </source>
</evidence>
<evidence type="ECO:0000313" key="6">
    <source>
        <dbReference type="EMBL" id="SDD16700.1"/>
    </source>
</evidence>
<organism evidence="6 9">
    <name type="scientific">Halanaerobium congolense</name>
    <dbReference type="NCBI Taxonomy" id="54121"/>
    <lineage>
        <taxon>Bacteria</taxon>
        <taxon>Bacillati</taxon>
        <taxon>Bacillota</taxon>
        <taxon>Clostridia</taxon>
        <taxon>Halanaerobiales</taxon>
        <taxon>Halanaerobiaceae</taxon>
        <taxon>Halanaerobium</taxon>
    </lineage>
</organism>
<dbReference type="RefSeq" id="WP_089723263.1">
    <property type="nucleotide sequence ID" value="NZ_FMYT01000030.1"/>
</dbReference>
<dbReference type="PANTHER" id="PTHR30385:SF1">
    <property type="entry name" value="RNA POLYMERASE SIGMA-H FACTOR"/>
    <property type="match status" value="1"/>
</dbReference>
<evidence type="ECO:0000313" key="9">
    <source>
        <dbReference type="Proteomes" id="UP000324896"/>
    </source>
</evidence>
<keyword evidence="2" id="KW-0731">Sigma factor</keyword>
<dbReference type="Gene3D" id="1.10.1740.10">
    <property type="match status" value="1"/>
</dbReference>
<keyword evidence="4" id="KW-0804">Transcription</keyword>
<protein>
    <submittedName>
        <fullName evidence="7">RNA polymerase sigma-30 (SigH) subunit</fullName>
    </submittedName>
    <submittedName>
        <fullName evidence="6">RNA polymerase, sigma 30 subunit, SigH</fullName>
    </submittedName>
</protein>
<evidence type="ECO:0000313" key="7">
    <source>
        <dbReference type="EMBL" id="TDS27111.1"/>
    </source>
</evidence>
<dbReference type="Pfam" id="PF04542">
    <property type="entry name" value="Sigma70_r2"/>
    <property type="match status" value="1"/>
</dbReference>
<dbReference type="InterPro" id="IPR013325">
    <property type="entry name" value="RNA_pol_sigma_r2"/>
</dbReference>
<evidence type="ECO:0000256" key="1">
    <source>
        <dbReference type="ARBA" id="ARBA00023015"/>
    </source>
</evidence>
<gene>
    <name evidence="7" type="ORF">BY453_12913</name>
    <name evidence="6" type="ORF">SAMN04488597_13014</name>
</gene>
<dbReference type="InterPro" id="IPR007627">
    <property type="entry name" value="RNA_pol_sigma70_r2"/>
</dbReference>
<dbReference type="EMBL" id="SOAA01000029">
    <property type="protein sequence ID" value="TDS27111.1"/>
    <property type="molecule type" value="Genomic_DNA"/>
</dbReference>
<dbReference type="PROSITE" id="PS00715">
    <property type="entry name" value="SIGMA70_1"/>
    <property type="match status" value="1"/>
</dbReference>
<reference evidence="6 9" key="1">
    <citation type="submission" date="2016-10" db="EMBL/GenBank/DDBJ databases">
        <authorList>
            <person name="Varghese N."/>
            <person name="Submissions S."/>
        </authorList>
    </citation>
    <scope>NUCLEOTIDE SEQUENCE [LARGE SCALE GENOMIC DNA]</scope>
    <source>
        <strain evidence="6 9">WG10</strain>
    </source>
</reference>
<dbReference type="GO" id="GO:0006352">
    <property type="term" value="P:DNA-templated transcription initiation"/>
    <property type="evidence" value="ECO:0007669"/>
    <property type="project" value="InterPro"/>
</dbReference>
<dbReference type="InterPro" id="IPR013249">
    <property type="entry name" value="RNA_pol_sigma70_r4_t2"/>
</dbReference>
<dbReference type="InterPro" id="IPR000943">
    <property type="entry name" value="RNA_pol_sigma70"/>
</dbReference>
<dbReference type="SUPFAM" id="SSF88659">
    <property type="entry name" value="Sigma3 and sigma4 domains of RNA polymerase sigma factors"/>
    <property type="match status" value="1"/>
</dbReference>
<dbReference type="Pfam" id="PF08281">
    <property type="entry name" value="Sigma70_r4_2"/>
    <property type="match status" value="1"/>
</dbReference>
<dbReference type="NCBIfam" id="TIGR02937">
    <property type="entry name" value="sigma70-ECF"/>
    <property type="match status" value="1"/>
</dbReference>
<evidence type="ECO:0000256" key="3">
    <source>
        <dbReference type="ARBA" id="ARBA00023125"/>
    </source>
</evidence>
<dbReference type="GO" id="GO:0003677">
    <property type="term" value="F:DNA binding"/>
    <property type="evidence" value="ECO:0007669"/>
    <property type="project" value="UniProtKB-KW"/>
</dbReference>
<dbReference type="Proteomes" id="UP000295758">
    <property type="component" value="Unassembled WGS sequence"/>
</dbReference>
<dbReference type="PIRSF" id="PIRSF002939">
    <property type="entry name" value="RNA_polymerase_sigma-H_factor"/>
    <property type="match status" value="1"/>
</dbReference>
<proteinExistence type="predicted"/>
<name>A0A1G6SIC2_9FIRM</name>
<dbReference type="InterPro" id="IPR013324">
    <property type="entry name" value="RNA_pol_sigma_r3/r4-like"/>
</dbReference>
<dbReference type="AlphaFoldDB" id="A0A1G6SIC2"/>
<keyword evidence="1" id="KW-0805">Transcription regulation</keyword>
<dbReference type="InterPro" id="IPR036388">
    <property type="entry name" value="WH-like_DNA-bd_sf"/>
</dbReference>
<dbReference type="GO" id="GO:0016987">
    <property type="term" value="F:sigma factor activity"/>
    <property type="evidence" value="ECO:0007669"/>
    <property type="project" value="UniProtKB-KW"/>
</dbReference>
<dbReference type="EMBL" id="FMYT01000030">
    <property type="protein sequence ID" value="SDD16700.1"/>
    <property type="molecule type" value="Genomic_DNA"/>
</dbReference>
<dbReference type="Gene3D" id="1.10.10.10">
    <property type="entry name" value="Winged helix-like DNA-binding domain superfamily/Winged helix DNA-binding domain"/>
    <property type="match status" value="1"/>
</dbReference>
<accession>A0A1G6SIC2</accession>
<evidence type="ECO:0000256" key="2">
    <source>
        <dbReference type="ARBA" id="ARBA00023082"/>
    </source>
</evidence>
<keyword evidence="3" id="KW-0238">DNA-binding</keyword>
<dbReference type="PANTHER" id="PTHR30385">
    <property type="entry name" value="SIGMA FACTOR F FLAGELLAR"/>
    <property type="match status" value="1"/>
</dbReference>
<dbReference type="Proteomes" id="UP000324896">
    <property type="component" value="Unassembled WGS sequence"/>
</dbReference>
<evidence type="ECO:0000313" key="8">
    <source>
        <dbReference type="Proteomes" id="UP000295758"/>
    </source>
</evidence>
<evidence type="ECO:0000259" key="5">
    <source>
        <dbReference type="PROSITE" id="PS00715"/>
    </source>
</evidence>